<dbReference type="InterPro" id="IPR016186">
    <property type="entry name" value="C-type_lectin-like/link_sf"/>
</dbReference>
<dbReference type="InterPro" id="IPR016187">
    <property type="entry name" value="CTDL_fold"/>
</dbReference>
<dbReference type="Gene3D" id="3.10.100.10">
    <property type="entry name" value="Mannose-Binding Protein A, subunit A"/>
    <property type="match status" value="1"/>
</dbReference>
<sequence>SVKTVAFIIHSRLEVQNGLASKFQDLQESLSSLKNFTKPIPPKLEQIGEKYFYIEHNSKQNWFAAASTCRQMGGHLASARNEKEVRLIMKKLHVNNDYWLGINNLANQGDFVNLASGSSIILTGDLIVPNFHCLSLSIRDWHTKDCYDNKHFICQADEI</sequence>
<dbReference type="InterPro" id="IPR001304">
    <property type="entry name" value="C-type_lectin-like"/>
</dbReference>
<organism evidence="2 3">
    <name type="scientific">Drosophila gunungcola</name>
    <name type="common">fruit fly</name>
    <dbReference type="NCBI Taxonomy" id="103775"/>
    <lineage>
        <taxon>Eukaryota</taxon>
        <taxon>Metazoa</taxon>
        <taxon>Ecdysozoa</taxon>
        <taxon>Arthropoda</taxon>
        <taxon>Hexapoda</taxon>
        <taxon>Insecta</taxon>
        <taxon>Pterygota</taxon>
        <taxon>Neoptera</taxon>
        <taxon>Endopterygota</taxon>
        <taxon>Diptera</taxon>
        <taxon>Brachycera</taxon>
        <taxon>Muscomorpha</taxon>
        <taxon>Ephydroidea</taxon>
        <taxon>Drosophilidae</taxon>
        <taxon>Drosophila</taxon>
        <taxon>Sophophora</taxon>
    </lineage>
</organism>
<name>A0A9P9YSV1_9MUSC</name>
<dbReference type="AlphaFoldDB" id="A0A9P9YSV1"/>
<keyword evidence="3" id="KW-1185">Reference proteome</keyword>
<reference evidence="2" key="1">
    <citation type="journal article" date="2023" name="Genome Biol. Evol.">
        <title>Long-read-based Genome Assembly of Drosophila gunungcola Reveals Fewer Chemosensory Genes in Flower-breeding Species.</title>
        <authorList>
            <person name="Negi A."/>
            <person name="Liao B.Y."/>
            <person name="Yeh S.D."/>
        </authorList>
    </citation>
    <scope>NUCLEOTIDE SEQUENCE</scope>
    <source>
        <strain evidence="2">Sukarami</strain>
    </source>
</reference>
<dbReference type="Pfam" id="PF00059">
    <property type="entry name" value="Lectin_C"/>
    <property type="match status" value="1"/>
</dbReference>
<dbReference type="CDD" id="cd00037">
    <property type="entry name" value="CLECT"/>
    <property type="match status" value="1"/>
</dbReference>
<proteinExistence type="predicted"/>
<evidence type="ECO:0000259" key="1">
    <source>
        <dbReference type="PROSITE" id="PS50041"/>
    </source>
</evidence>
<feature type="domain" description="C-type lectin" evidence="1">
    <location>
        <begin position="51"/>
        <end position="155"/>
    </location>
</feature>
<comment type="caution">
    <text evidence="2">The sequence shown here is derived from an EMBL/GenBank/DDBJ whole genome shotgun (WGS) entry which is preliminary data.</text>
</comment>
<feature type="non-terminal residue" evidence="2">
    <location>
        <position position="159"/>
    </location>
</feature>
<protein>
    <recommendedName>
        <fullName evidence="1">C-type lectin domain-containing protein</fullName>
    </recommendedName>
</protein>
<dbReference type="SMART" id="SM00034">
    <property type="entry name" value="CLECT"/>
    <property type="match status" value="1"/>
</dbReference>
<evidence type="ECO:0000313" key="3">
    <source>
        <dbReference type="Proteomes" id="UP001059596"/>
    </source>
</evidence>
<evidence type="ECO:0000313" key="2">
    <source>
        <dbReference type="EMBL" id="KAI8042285.1"/>
    </source>
</evidence>
<accession>A0A9P9YSV1</accession>
<gene>
    <name evidence="2" type="ORF">M5D96_003587</name>
</gene>
<dbReference type="SUPFAM" id="SSF56436">
    <property type="entry name" value="C-type lectin-like"/>
    <property type="match status" value="1"/>
</dbReference>
<dbReference type="Proteomes" id="UP001059596">
    <property type="component" value="Unassembled WGS sequence"/>
</dbReference>
<dbReference type="EMBL" id="JAMKOV010000002">
    <property type="protein sequence ID" value="KAI8042285.1"/>
    <property type="molecule type" value="Genomic_DNA"/>
</dbReference>
<dbReference type="PROSITE" id="PS50041">
    <property type="entry name" value="C_TYPE_LECTIN_2"/>
    <property type="match status" value="1"/>
</dbReference>